<proteinExistence type="predicted"/>
<comment type="caution">
    <text evidence="1">The sequence shown here is derived from an EMBL/GenBank/DDBJ whole genome shotgun (WGS) entry which is preliminary data.</text>
</comment>
<evidence type="ECO:0000313" key="2">
    <source>
        <dbReference type="Proteomes" id="UP001230207"/>
    </source>
</evidence>
<sequence>MTTIDTICLPPQPRTSVTREKRNFFMSLIYWIVLCGQKRRGRLALSEMSPEQLLDIGITDREAWQEAARPFWN</sequence>
<gene>
    <name evidence="1" type="ORF">QO002_002617</name>
</gene>
<accession>A0ABU0BQF4</accession>
<dbReference type="EMBL" id="JAUSVF010000001">
    <property type="protein sequence ID" value="MDQ0320479.1"/>
    <property type="molecule type" value="Genomic_DNA"/>
</dbReference>
<name>A0ABU0BQF4_9HYPH</name>
<reference evidence="1 2" key="1">
    <citation type="submission" date="2023-07" db="EMBL/GenBank/DDBJ databases">
        <title>Genomic Encyclopedia of Type Strains, Phase IV (KMG-IV): sequencing the most valuable type-strain genomes for metagenomic binning, comparative biology and taxonomic classification.</title>
        <authorList>
            <person name="Goeker M."/>
        </authorList>
    </citation>
    <scope>NUCLEOTIDE SEQUENCE [LARGE SCALE GENOMIC DNA]</scope>
    <source>
        <strain evidence="1 2">DSM 1112</strain>
    </source>
</reference>
<evidence type="ECO:0000313" key="1">
    <source>
        <dbReference type="EMBL" id="MDQ0320479.1"/>
    </source>
</evidence>
<protein>
    <submittedName>
        <fullName evidence="1">Uncharacterized protein YjiS (DUF1127 family)</fullName>
    </submittedName>
</protein>
<dbReference type="Proteomes" id="UP001230207">
    <property type="component" value="Unassembled WGS sequence"/>
</dbReference>
<dbReference type="RefSeq" id="WP_307230259.1">
    <property type="nucleotide sequence ID" value="NZ_JAUSVF010000001.1"/>
</dbReference>
<keyword evidence="2" id="KW-1185">Reference proteome</keyword>
<organism evidence="1 2">
    <name type="scientific">Pararhizobium capsulatum DSM 1112</name>
    <dbReference type="NCBI Taxonomy" id="1121113"/>
    <lineage>
        <taxon>Bacteria</taxon>
        <taxon>Pseudomonadati</taxon>
        <taxon>Pseudomonadota</taxon>
        <taxon>Alphaproteobacteria</taxon>
        <taxon>Hyphomicrobiales</taxon>
        <taxon>Rhizobiaceae</taxon>
        <taxon>Rhizobium/Agrobacterium group</taxon>
        <taxon>Pararhizobium</taxon>
    </lineage>
</organism>